<feature type="transmembrane region" description="Helical" evidence="1">
    <location>
        <begin position="9"/>
        <end position="26"/>
    </location>
</feature>
<dbReference type="Proteomes" id="UP001597519">
    <property type="component" value="Unassembled WGS sequence"/>
</dbReference>
<feature type="transmembrane region" description="Helical" evidence="1">
    <location>
        <begin position="32"/>
        <end position="51"/>
    </location>
</feature>
<sequence>MIKTILPELIFLTAGLLIIIAMWSLMGRPYAAIFAGGFLLVTSLYLSSVMYSEY</sequence>
<dbReference type="EMBL" id="JBHUOQ010000001">
    <property type="protein sequence ID" value="MFD2830347.1"/>
    <property type="molecule type" value="Genomic_DNA"/>
</dbReference>
<keyword evidence="3" id="KW-1185">Reference proteome</keyword>
<comment type="caution">
    <text evidence="2">The sequence shown here is derived from an EMBL/GenBank/DDBJ whole genome shotgun (WGS) entry which is preliminary data.</text>
</comment>
<evidence type="ECO:0000313" key="3">
    <source>
        <dbReference type="Proteomes" id="UP001597519"/>
    </source>
</evidence>
<protein>
    <submittedName>
        <fullName evidence="2">Uncharacterized protein</fullName>
    </submittedName>
</protein>
<keyword evidence="1" id="KW-0472">Membrane</keyword>
<keyword evidence="1" id="KW-0812">Transmembrane</keyword>
<proteinExistence type="predicted"/>
<dbReference type="RefSeq" id="WP_377773191.1">
    <property type="nucleotide sequence ID" value="NZ_JBHUOQ010000001.1"/>
</dbReference>
<accession>A0ABW5WVM2</accession>
<organism evidence="2 3">
    <name type="scientific">Corticicoccus populi</name>
    <dbReference type="NCBI Taxonomy" id="1812821"/>
    <lineage>
        <taxon>Bacteria</taxon>
        <taxon>Bacillati</taxon>
        <taxon>Bacillota</taxon>
        <taxon>Bacilli</taxon>
        <taxon>Bacillales</taxon>
        <taxon>Staphylococcaceae</taxon>
        <taxon>Corticicoccus</taxon>
    </lineage>
</organism>
<name>A0ABW5WVM2_9STAP</name>
<evidence type="ECO:0000313" key="2">
    <source>
        <dbReference type="EMBL" id="MFD2830347.1"/>
    </source>
</evidence>
<evidence type="ECO:0000256" key="1">
    <source>
        <dbReference type="SAM" id="Phobius"/>
    </source>
</evidence>
<reference evidence="3" key="1">
    <citation type="journal article" date="2019" name="Int. J. Syst. Evol. Microbiol.">
        <title>The Global Catalogue of Microorganisms (GCM) 10K type strain sequencing project: providing services to taxonomists for standard genome sequencing and annotation.</title>
        <authorList>
            <consortium name="The Broad Institute Genomics Platform"/>
            <consortium name="The Broad Institute Genome Sequencing Center for Infectious Disease"/>
            <person name="Wu L."/>
            <person name="Ma J."/>
        </authorList>
    </citation>
    <scope>NUCLEOTIDE SEQUENCE [LARGE SCALE GENOMIC DNA]</scope>
    <source>
        <strain evidence="3">KCTC 33575</strain>
    </source>
</reference>
<keyword evidence="1" id="KW-1133">Transmembrane helix</keyword>
<gene>
    <name evidence="2" type="ORF">ACFSX4_07665</name>
</gene>